<dbReference type="OrthoDB" id="8014659at2"/>
<keyword evidence="1" id="KW-1133">Transmembrane helix</keyword>
<sequence>MQGVIRKFAADESGAVAGLYAVALIGLIAVGGVGFDYARMAGMDSELQNAADQAALAAATQLDGEAQACSRGANAAIGLLKNVTLLSNVDPDQGGRNEVTINSKSSFALADNACASIKTASGANIQFYSSYQDRIANTAAGTDGEANVVSIQVDTRTAQYAFTPIVGAIRATLSARAVASLGSSICKVPPVFMCNPFEKDTVGADFNANALKGFGLKLLSGAPDVPGNFGFLDTGFGSNTNSTPELAKALGWDEIPYDCAPVDLVGLKPGQRDVVFNAFNTRFDINTNGANTCPSGGTCGAADNTRKDLIKKKPNNGSNACGVGGQGWTETPTPYRPTSATVPLTTNYPEIMGFPRDMCHAVSYDGSCSAASGLIGNALWDRDAYFKVNYGWNHSTWVSELGNPNVSRYAVYEWELADKDNRLKSQPVGAGDSAYSQPVCNGHAATGTPDRRKISMAVVNCKSQADKIAGNAKVEILKWVDVFLVEPAFNRGSGNAKRTTDDQVYVEVIEETRSAGAGGETEIRKDKPFLIE</sequence>
<feature type="transmembrane region" description="Helical" evidence="1">
    <location>
        <begin position="17"/>
        <end position="38"/>
    </location>
</feature>
<evidence type="ECO:0000313" key="3">
    <source>
        <dbReference type="EMBL" id="ARU15036.1"/>
    </source>
</evidence>
<dbReference type="EMBL" id="CP019602">
    <property type="protein sequence ID" value="ARU15036.1"/>
    <property type="molecule type" value="Genomic_DNA"/>
</dbReference>
<keyword evidence="1" id="KW-0472">Membrane</keyword>
<proteinExistence type="predicted"/>
<dbReference type="STRING" id="450378.GCA_001661675_00229"/>
<evidence type="ECO:0000259" key="2">
    <source>
        <dbReference type="Pfam" id="PF13400"/>
    </source>
</evidence>
<organism evidence="3 4">
    <name type="scientific">Croceicoccus marinus</name>
    <dbReference type="NCBI Taxonomy" id="450378"/>
    <lineage>
        <taxon>Bacteria</taxon>
        <taxon>Pseudomonadati</taxon>
        <taxon>Pseudomonadota</taxon>
        <taxon>Alphaproteobacteria</taxon>
        <taxon>Sphingomonadales</taxon>
        <taxon>Erythrobacteraceae</taxon>
        <taxon>Croceicoccus</taxon>
    </lineage>
</organism>
<dbReference type="Proteomes" id="UP000195807">
    <property type="component" value="Chromosome"/>
</dbReference>
<reference evidence="3 4" key="1">
    <citation type="submission" date="2017-01" db="EMBL/GenBank/DDBJ databases">
        <title>Complete genome sequence of esterase-producing bacterium Croceicoccus marinus E4A9.</title>
        <authorList>
            <person name="Wu Y.-H."/>
            <person name="Cheng H."/>
            <person name="Xu L."/>
            <person name="Huo Y.-Y."/>
            <person name="Wang C.-S."/>
            <person name="Xu X.-W."/>
        </authorList>
    </citation>
    <scope>NUCLEOTIDE SEQUENCE [LARGE SCALE GENOMIC DNA]</scope>
    <source>
        <strain evidence="3 4">E4A9</strain>
    </source>
</reference>
<keyword evidence="4" id="KW-1185">Reference proteome</keyword>
<name>A0A1Z1F8G7_9SPHN</name>
<dbReference type="KEGG" id="cman:A9D14_01140"/>
<gene>
    <name evidence="3" type="ORF">A9D14_01140</name>
</gene>
<accession>A0A1Z1F8G7</accession>
<evidence type="ECO:0000313" key="4">
    <source>
        <dbReference type="Proteomes" id="UP000195807"/>
    </source>
</evidence>
<protein>
    <recommendedName>
        <fullName evidence="2">Putative Flp pilus-assembly TadG-like N-terminal domain-containing protein</fullName>
    </recommendedName>
</protein>
<dbReference type="Pfam" id="PF13400">
    <property type="entry name" value="Tad"/>
    <property type="match status" value="1"/>
</dbReference>
<keyword evidence="1" id="KW-0812">Transmembrane</keyword>
<dbReference type="RefSeq" id="WP_066842250.1">
    <property type="nucleotide sequence ID" value="NZ_CP019602.1"/>
</dbReference>
<dbReference type="InterPro" id="IPR028087">
    <property type="entry name" value="Tad_N"/>
</dbReference>
<feature type="domain" description="Putative Flp pilus-assembly TadG-like N-terminal" evidence="2">
    <location>
        <begin position="14"/>
        <end position="60"/>
    </location>
</feature>
<evidence type="ECO:0000256" key="1">
    <source>
        <dbReference type="SAM" id="Phobius"/>
    </source>
</evidence>
<dbReference type="AlphaFoldDB" id="A0A1Z1F8G7"/>